<keyword evidence="5 6" id="KW-0067">ATP-binding</keyword>
<protein>
    <recommendedName>
        <fullName evidence="8">Protein kinase domain-containing protein</fullName>
    </recommendedName>
</protein>
<keyword evidence="2" id="KW-0808">Transferase</keyword>
<feature type="compositionally biased region" description="Basic residues" evidence="7">
    <location>
        <begin position="722"/>
        <end position="731"/>
    </location>
</feature>
<dbReference type="Proteomes" id="UP001642484">
    <property type="component" value="Unassembled WGS sequence"/>
</dbReference>
<evidence type="ECO:0000256" key="6">
    <source>
        <dbReference type="PROSITE-ProRule" id="PRU10141"/>
    </source>
</evidence>
<feature type="binding site" evidence="6">
    <location>
        <position position="208"/>
    </location>
    <ligand>
        <name>ATP</name>
        <dbReference type="ChEBI" id="CHEBI:30616"/>
    </ligand>
</feature>
<dbReference type="PROSITE" id="PS50011">
    <property type="entry name" value="PROTEIN_KINASE_DOM"/>
    <property type="match status" value="1"/>
</dbReference>
<dbReference type="EMBL" id="CAXAMN010005102">
    <property type="protein sequence ID" value="CAK9012298.1"/>
    <property type="molecule type" value="Genomic_DNA"/>
</dbReference>
<comment type="caution">
    <text evidence="9">The sequence shown here is derived from an EMBL/GenBank/DDBJ whole genome shotgun (WGS) entry which is preliminary data.</text>
</comment>
<evidence type="ECO:0000259" key="8">
    <source>
        <dbReference type="PROSITE" id="PS50011"/>
    </source>
</evidence>
<dbReference type="InterPro" id="IPR017441">
    <property type="entry name" value="Protein_kinase_ATP_BS"/>
</dbReference>
<evidence type="ECO:0000313" key="10">
    <source>
        <dbReference type="Proteomes" id="UP001642484"/>
    </source>
</evidence>
<keyword evidence="3 6" id="KW-0547">Nucleotide-binding</keyword>
<evidence type="ECO:0000256" key="5">
    <source>
        <dbReference type="ARBA" id="ARBA00022840"/>
    </source>
</evidence>
<evidence type="ECO:0000256" key="1">
    <source>
        <dbReference type="ARBA" id="ARBA00022527"/>
    </source>
</evidence>
<feature type="region of interest" description="Disordered" evidence="7">
    <location>
        <begin position="710"/>
        <end position="752"/>
    </location>
</feature>
<dbReference type="InterPro" id="IPR030616">
    <property type="entry name" value="Aur-like"/>
</dbReference>
<dbReference type="InterPro" id="IPR013761">
    <property type="entry name" value="SAM/pointed_sf"/>
</dbReference>
<proteinExistence type="predicted"/>
<dbReference type="InterPro" id="IPR008271">
    <property type="entry name" value="Ser/Thr_kinase_AS"/>
</dbReference>
<evidence type="ECO:0000256" key="4">
    <source>
        <dbReference type="ARBA" id="ARBA00022777"/>
    </source>
</evidence>
<evidence type="ECO:0000313" key="9">
    <source>
        <dbReference type="EMBL" id="CAK9012298.1"/>
    </source>
</evidence>
<accession>A0ABP0JD13</accession>
<dbReference type="InterPro" id="IPR011009">
    <property type="entry name" value="Kinase-like_dom_sf"/>
</dbReference>
<keyword evidence="10" id="KW-1185">Reference proteome</keyword>
<name>A0ABP0JD13_9DINO</name>
<dbReference type="PROSITE" id="PS00108">
    <property type="entry name" value="PROTEIN_KINASE_ST"/>
    <property type="match status" value="1"/>
</dbReference>
<feature type="region of interest" description="Disordered" evidence="7">
    <location>
        <begin position="571"/>
        <end position="615"/>
    </location>
</feature>
<keyword evidence="4" id="KW-0418">Kinase</keyword>
<dbReference type="PROSITE" id="PS00107">
    <property type="entry name" value="PROTEIN_KINASE_ATP"/>
    <property type="match status" value="1"/>
</dbReference>
<feature type="compositionally biased region" description="Basic and acidic residues" evidence="7">
    <location>
        <begin position="603"/>
        <end position="615"/>
    </location>
</feature>
<dbReference type="Pfam" id="PF00069">
    <property type="entry name" value="Pkinase"/>
    <property type="match status" value="1"/>
</dbReference>
<organism evidence="9 10">
    <name type="scientific">Durusdinium trenchii</name>
    <dbReference type="NCBI Taxonomy" id="1381693"/>
    <lineage>
        <taxon>Eukaryota</taxon>
        <taxon>Sar</taxon>
        <taxon>Alveolata</taxon>
        <taxon>Dinophyceae</taxon>
        <taxon>Suessiales</taxon>
        <taxon>Symbiodiniaceae</taxon>
        <taxon>Durusdinium</taxon>
    </lineage>
</organism>
<dbReference type="SUPFAM" id="SSF47769">
    <property type="entry name" value="SAM/Pointed domain"/>
    <property type="match status" value="1"/>
</dbReference>
<dbReference type="SMART" id="SM00220">
    <property type="entry name" value="S_TKc"/>
    <property type="match status" value="1"/>
</dbReference>
<feature type="compositionally biased region" description="Basic and acidic residues" evidence="7">
    <location>
        <begin position="573"/>
        <end position="589"/>
    </location>
</feature>
<evidence type="ECO:0000256" key="7">
    <source>
        <dbReference type="SAM" id="MobiDB-lite"/>
    </source>
</evidence>
<evidence type="ECO:0000256" key="2">
    <source>
        <dbReference type="ARBA" id="ARBA00022679"/>
    </source>
</evidence>
<dbReference type="Gene3D" id="1.10.510.10">
    <property type="entry name" value="Transferase(Phosphotransferase) domain 1"/>
    <property type="match status" value="1"/>
</dbReference>
<feature type="domain" description="Protein kinase" evidence="8">
    <location>
        <begin position="181"/>
        <end position="452"/>
    </location>
</feature>
<dbReference type="InterPro" id="IPR000719">
    <property type="entry name" value="Prot_kinase_dom"/>
</dbReference>
<sequence length="752" mass="84525">MSSENAPSTEFIDWLVKLNLSKYHNAACDWWVANGAISLAEVIENWEVFVVDLGLKPLERKRVEKDVESTWRTTLRFNHRLSQEVSDWLQSLSLGHYTAALLEWCEENGASTMEEVWGSWKDVVDKLDIKPLERKRIEKDLASRAVAPLVDEPMPPPMPKMVTRASPQTCTFGPPEDPHMYKLMEEIGFGVTSKVYRCCRGKEIFAVKVISLKRFRHQPCANHITDRLHQEITILLQLKHQHIVKLVDFVKEEDCLYLVMELVTGGELGEWIVKKGAFSELMGRHVFQQIVEGLAYIHSKNIIHRDLKPDNILVDEASKSTPEKLEIKLADFGHSRLINDGSHRRLTARIGTAMYWAPEVSDPNLAAMGYDQTADLWSLGVVLYVMLIGFFPFENGDNLGDRLQADVNNLTFRQRSSGPELSLDAQDLLRSLLAIDPHKRLPLKQCLSHRWCSGRVDVRIMKLATDPGPNAVEVRVPLIVKPGPEKLELLRCDLQKWMYKFRNFAQILPDAVIANLGESSQADLPENKAARRELQHIVERHCGRGMIVVNDQKMWTAIAESKNETMRCPVALKPKEPPAPEVAKRRAEGQEGPPQPEGFATEAPRDGGELNDERSSNEMEGARLAVAALQGAWESQRNSSETYVVQGLDVARHQRQSNGTVTKRPYSLRWNPSKRCLEWGSGKYFLQAPAAVPMVEAVWLASDGGPGFAWRRTKGDLPVRGGKGKGAKGKSKGSFGGGEEGRGERGRGSSRY</sequence>
<dbReference type="GO" id="GO:0016301">
    <property type="term" value="F:kinase activity"/>
    <property type="evidence" value="ECO:0007669"/>
    <property type="project" value="UniProtKB-KW"/>
</dbReference>
<keyword evidence="1" id="KW-0723">Serine/threonine-protein kinase</keyword>
<gene>
    <name evidence="9" type="ORF">CCMP2556_LOCUS10802</name>
</gene>
<dbReference type="PANTHER" id="PTHR24350">
    <property type="entry name" value="SERINE/THREONINE-PROTEIN KINASE IAL-RELATED"/>
    <property type="match status" value="1"/>
</dbReference>
<reference evidence="9 10" key="1">
    <citation type="submission" date="2024-02" db="EMBL/GenBank/DDBJ databases">
        <authorList>
            <person name="Chen Y."/>
            <person name="Shah S."/>
            <person name="Dougan E. K."/>
            <person name="Thang M."/>
            <person name="Chan C."/>
        </authorList>
    </citation>
    <scope>NUCLEOTIDE SEQUENCE [LARGE SCALE GENOMIC DNA]</scope>
</reference>
<evidence type="ECO:0000256" key="3">
    <source>
        <dbReference type="ARBA" id="ARBA00022741"/>
    </source>
</evidence>
<feature type="compositionally biased region" description="Basic and acidic residues" evidence="7">
    <location>
        <begin position="739"/>
        <end position="752"/>
    </location>
</feature>
<dbReference type="SUPFAM" id="SSF56112">
    <property type="entry name" value="Protein kinase-like (PK-like)"/>
    <property type="match status" value="1"/>
</dbReference>